<feature type="compositionally biased region" description="Polar residues" evidence="1">
    <location>
        <begin position="447"/>
        <end position="460"/>
    </location>
</feature>
<feature type="region of interest" description="Disordered" evidence="1">
    <location>
        <begin position="295"/>
        <end position="606"/>
    </location>
</feature>
<evidence type="ECO:0000313" key="3">
    <source>
        <dbReference type="Proteomes" id="UP000704712"/>
    </source>
</evidence>
<feature type="compositionally biased region" description="Low complexity" evidence="1">
    <location>
        <begin position="487"/>
        <end position="510"/>
    </location>
</feature>
<dbReference type="EMBL" id="JAACNO010002837">
    <property type="protein sequence ID" value="KAF4130480.1"/>
    <property type="molecule type" value="Genomic_DNA"/>
</dbReference>
<gene>
    <name evidence="2" type="ORF">GN958_ATG20374</name>
</gene>
<feature type="compositionally biased region" description="Low complexity" evidence="1">
    <location>
        <begin position="384"/>
        <end position="393"/>
    </location>
</feature>
<sequence>MDDGDAPRAAQISQADIIERQAESIARLKKQVQKGSEYKEQTKSKLKEAAARLKEYRLRVETLLRSEETLKEQLQTEQAAHAKTKKQHKTTLNQVKTRKQTHAATQTDEKKKITRTSQTLLSGDVERVNKKTMVDSEVQTVHIAIDTLTSKKRGRTSTATQMDQIVPKLSRHLLKETLEDTLAISKEPLELLDGHMTTFPHQTSAALDAELAFSDSDAESGETLKLDSMAETGASVELIPFDASISNEIDKELDFSDDEMAETTKSGDLSTVKAHDGAEMSLLSGIDATLQSEIDKELESSSDDESVETRKNAEIADEIDKALESSDEEKEKEKTNVTAVDTGDSHGCTLMSIDDELDDEFAALEADSEPENSKPAKDNLNPAESSSSSSSDSDSSDSSDSESGEDGDDPMTGIADKTPDREACTTDSGALTRPVTAMYSPVVEAKSSCSTPEPLQLSATNHKEDTSAASLQPKPVQKSISDDLQPTTTVDDTVVVQGANSSSTNDDNSSIPVSKPAALIEQDKPVPDTIMQPPERATERGELVRNVQVSEPPSVPKDTSPKRSRKADEAALSAAQSSAQKKAKREEISTQAKIKKPAKESKDERRMKKSLALFTQAIVLNKNEQADSKYARRTITVLVSQSSRFLDTLAHVMTLCQILADSFRALQIPPIDVVRGALGVFRTPRSRRLLQESKLGLSGLVHEVLLRLLRQGDTLKLSNVDDCLLHLRGFLVENRAHFGGFLSSNMTQVHGTAQHVNVSHDKVFLAHICALHTHLCRSTRQLTRARVLLFDIIRDNPDIRGLYFAVVILEIYPDMFEREFDDQCVERRDVLKETLQHAFIVISSTAAEKQQLLLHQSSFTMLHRIADAIHKPELEQVDGTDLSVQKLYVQKLYDQLAVQNTDYFALAKCVEICTTVSEVDLVTDIFSVEKCRELFSAANTEAKTGILSAVGHIAMTIVSEQYVESFIDWLYELVSFPTSDKVSEDHVQLLVTSSKVCIDLILAYSAAAGLKSRRRVLCAIVKWFDATPADQLLHLPAAFLRRLRIAVVSARPQIVPV</sequence>
<organism evidence="2 3">
    <name type="scientific">Phytophthora infestans</name>
    <name type="common">Potato late blight agent</name>
    <name type="synonym">Botrytis infestans</name>
    <dbReference type="NCBI Taxonomy" id="4787"/>
    <lineage>
        <taxon>Eukaryota</taxon>
        <taxon>Sar</taxon>
        <taxon>Stramenopiles</taxon>
        <taxon>Oomycota</taxon>
        <taxon>Peronosporomycetes</taxon>
        <taxon>Peronosporales</taxon>
        <taxon>Peronosporaceae</taxon>
        <taxon>Phytophthora</taxon>
    </lineage>
</organism>
<feature type="compositionally biased region" description="Low complexity" evidence="1">
    <location>
        <begin position="570"/>
        <end position="580"/>
    </location>
</feature>
<evidence type="ECO:0000313" key="2">
    <source>
        <dbReference type="EMBL" id="KAF4130480.1"/>
    </source>
</evidence>
<feature type="region of interest" description="Disordered" evidence="1">
    <location>
        <begin position="77"/>
        <end position="112"/>
    </location>
</feature>
<protein>
    <submittedName>
        <fullName evidence="2">Uncharacterized protein</fullName>
    </submittedName>
</protein>
<name>A0A8S9TPT5_PHYIN</name>
<evidence type="ECO:0000256" key="1">
    <source>
        <dbReference type="SAM" id="MobiDB-lite"/>
    </source>
</evidence>
<feature type="compositionally biased region" description="Acidic residues" evidence="1">
    <location>
        <begin position="353"/>
        <end position="370"/>
    </location>
</feature>
<feature type="compositionally biased region" description="Basic and acidic residues" evidence="1">
    <location>
        <begin position="307"/>
        <end position="335"/>
    </location>
</feature>
<dbReference type="Proteomes" id="UP000704712">
    <property type="component" value="Unassembled WGS sequence"/>
</dbReference>
<proteinExistence type="predicted"/>
<dbReference type="AlphaFoldDB" id="A0A8S9TPT5"/>
<reference evidence="2" key="1">
    <citation type="submission" date="2020-03" db="EMBL/GenBank/DDBJ databases">
        <title>Hybrid Assembly of Korean Phytophthora infestans isolates.</title>
        <authorList>
            <person name="Prokchorchik M."/>
            <person name="Lee Y."/>
            <person name="Seo J."/>
            <person name="Cho J.-H."/>
            <person name="Park Y.-E."/>
            <person name="Jang D.-C."/>
            <person name="Im J.-S."/>
            <person name="Choi J.-G."/>
            <person name="Park H.-J."/>
            <person name="Lee G.-B."/>
            <person name="Lee Y.-G."/>
            <person name="Hong S.-Y."/>
            <person name="Cho K."/>
            <person name="Sohn K.H."/>
        </authorList>
    </citation>
    <scope>NUCLEOTIDE SEQUENCE</scope>
    <source>
        <strain evidence="2">KR_2_A2</strain>
    </source>
</reference>
<accession>A0A8S9TPT5</accession>
<feature type="compositionally biased region" description="Basic and acidic residues" evidence="1">
    <location>
        <begin position="597"/>
        <end position="606"/>
    </location>
</feature>
<feature type="compositionally biased region" description="Acidic residues" evidence="1">
    <location>
        <begin position="394"/>
        <end position="409"/>
    </location>
</feature>
<comment type="caution">
    <text evidence="2">The sequence shown here is derived from an EMBL/GenBank/DDBJ whole genome shotgun (WGS) entry which is preliminary data.</text>
</comment>